<name>A0ABX1JRF2_9MICC</name>
<reference evidence="1 2" key="1">
    <citation type="submission" date="2020-04" db="EMBL/GenBank/DDBJ databases">
        <authorList>
            <person name="Liu S."/>
        </authorList>
    </citation>
    <scope>NUCLEOTIDE SEQUENCE [LARGE SCALE GENOMIC DNA]</scope>
    <source>
        <strain evidence="1 2">CGMCC 1.15091</strain>
    </source>
</reference>
<gene>
    <name evidence="1" type="ORF">HER39_15320</name>
</gene>
<dbReference type="EMBL" id="JAAZSR010000344">
    <property type="protein sequence ID" value="NKX51910.1"/>
    <property type="molecule type" value="Genomic_DNA"/>
</dbReference>
<evidence type="ECO:0000313" key="1">
    <source>
        <dbReference type="EMBL" id="NKX51910.1"/>
    </source>
</evidence>
<dbReference type="Proteomes" id="UP000523795">
    <property type="component" value="Unassembled WGS sequence"/>
</dbReference>
<feature type="non-terminal residue" evidence="1">
    <location>
        <position position="1"/>
    </location>
</feature>
<keyword evidence="2" id="KW-1185">Reference proteome</keyword>
<evidence type="ECO:0000313" key="2">
    <source>
        <dbReference type="Proteomes" id="UP000523795"/>
    </source>
</evidence>
<accession>A0ABX1JRF2</accession>
<proteinExistence type="predicted"/>
<sequence>AATQLLLDRLDTGRWGSANAVQMNRAATALDLGEARFLGFHPDRFNR</sequence>
<organism evidence="1 2">
    <name type="scientific">Arthrobacter deserti</name>
    <dbReference type="NCBI Taxonomy" id="1742687"/>
    <lineage>
        <taxon>Bacteria</taxon>
        <taxon>Bacillati</taxon>
        <taxon>Actinomycetota</taxon>
        <taxon>Actinomycetes</taxon>
        <taxon>Micrococcales</taxon>
        <taxon>Micrococcaceae</taxon>
        <taxon>Arthrobacter</taxon>
    </lineage>
</organism>
<protein>
    <submittedName>
        <fullName evidence="1">Uncharacterized protein</fullName>
    </submittedName>
</protein>
<comment type="caution">
    <text evidence="1">The sequence shown here is derived from an EMBL/GenBank/DDBJ whole genome shotgun (WGS) entry which is preliminary data.</text>
</comment>